<keyword evidence="4" id="KW-1185">Reference proteome</keyword>
<organism evidence="3 4">
    <name type="scientific">Piromyces finnis</name>
    <dbReference type="NCBI Taxonomy" id="1754191"/>
    <lineage>
        <taxon>Eukaryota</taxon>
        <taxon>Fungi</taxon>
        <taxon>Fungi incertae sedis</taxon>
        <taxon>Chytridiomycota</taxon>
        <taxon>Chytridiomycota incertae sedis</taxon>
        <taxon>Neocallimastigomycetes</taxon>
        <taxon>Neocallimastigales</taxon>
        <taxon>Neocallimastigaceae</taxon>
        <taxon>Piromyces</taxon>
    </lineage>
</organism>
<proteinExistence type="predicted"/>
<dbReference type="PROSITE" id="PS00194">
    <property type="entry name" value="THIOREDOXIN_1"/>
    <property type="match status" value="1"/>
</dbReference>
<dbReference type="CDD" id="cd02947">
    <property type="entry name" value="TRX_family"/>
    <property type="match status" value="1"/>
</dbReference>
<dbReference type="OrthoDB" id="2121326at2759"/>
<dbReference type="AlphaFoldDB" id="A0A1Y1VGK5"/>
<evidence type="ECO:0000259" key="2">
    <source>
        <dbReference type="PROSITE" id="PS51352"/>
    </source>
</evidence>
<name>A0A1Y1VGK5_9FUNG</name>
<gene>
    <name evidence="3" type="ORF">BCR36DRAFT_347422</name>
</gene>
<keyword evidence="1" id="KW-1015">Disulfide bond</keyword>
<dbReference type="InterPro" id="IPR017937">
    <property type="entry name" value="Thioredoxin_CS"/>
</dbReference>
<protein>
    <submittedName>
        <fullName evidence="3">Thioredoxin-like protein</fullName>
    </submittedName>
</protein>
<accession>A0A1Y1VGK5</accession>
<reference evidence="3 4" key="2">
    <citation type="submission" date="2016-08" db="EMBL/GenBank/DDBJ databases">
        <title>Pervasive Adenine N6-methylation of Active Genes in Fungi.</title>
        <authorList>
            <consortium name="DOE Joint Genome Institute"/>
            <person name="Mondo S.J."/>
            <person name="Dannebaum R.O."/>
            <person name="Kuo R.C."/>
            <person name="Labutti K."/>
            <person name="Haridas S."/>
            <person name="Kuo A."/>
            <person name="Salamov A."/>
            <person name="Ahrendt S.R."/>
            <person name="Lipzen A."/>
            <person name="Sullivan W."/>
            <person name="Andreopoulos W.B."/>
            <person name="Clum A."/>
            <person name="Lindquist E."/>
            <person name="Daum C."/>
            <person name="Ramamoorthy G.K."/>
            <person name="Gryganskyi A."/>
            <person name="Culley D."/>
            <person name="Magnuson J.K."/>
            <person name="James T.Y."/>
            <person name="O'Malley M.A."/>
            <person name="Stajich J.E."/>
            <person name="Spatafora J.W."/>
            <person name="Visel A."/>
            <person name="Grigoriev I.V."/>
        </authorList>
    </citation>
    <scope>NUCLEOTIDE SEQUENCE [LARGE SCALE GENOMIC DNA]</scope>
    <source>
        <strain evidence="4">finn</strain>
    </source>
</reference>
<dbReference type="STRING" id="1754191.A0A1Y1VGK5"/>
<sequence>MLATIASPLKTSFPRLVIPLTVNRLNLSQNFKRFESTSRIFEATDNTFKKLISGPKDKNVLVDFYANWCGPCKMLAPIMKEVVDENENNVLVKVNIDECRNTALEQDITTIPTVQLYKNGVKCGEFVGARRKGLVEMFIKEFSK</sequence>
<dbReference type="SUPFAM" id="SSF52833">
    <property type="entry name" value="Thioredoxin-like"/>
    <property type="match status" value="1"/>
</dbReference>
<feature type="domain" description="Thioredoxin" evidence="2">
    <location>
        <begin position="25"/>
        <end position="144"/>
    </location>
</feature>
<comment type="caution">
    <text evidence="3">The sequence shown here is derived from an EMBL/GenBank/DDBJ whole genome shotgun (WGS) entry which is preliminary data.</text>
</comment>
<dbReference type="Proteomes" id="UP000193719">
    <property type="component" value="Unassembled WGS sequence"/>
</dbReference>
<evidence type="ECO:0000256" key="1">
    <source>
        <dbReference type="ARBA" id="ARBA00023157"/>
    </source>
</evidence>
<dbReference type="Gene3D" id="3.40.30.10">
    <property type="entry name" value="Glutaredoxin"/>
    <property type="match status" value="1"/>
</dbReference>
<dbReference type="PRINTS" id="PR00421">
    <property type="entry name" value="THIOREDOXIN"/>
</dbReference>
<dbReference type="InterPro" id="IPR036249">
    <property type="entry name" value="Thioredoxin-like_sf"/>
</dbReference>
<dbReference type="PANTHER" id="PTHR46115">
    <property type="entry name" value="THIOREDOXIN-LIKE PROTEIN 1"/>
    <property type="match status" value="1"/>
</dbReference>
<dbReference type="EMBL" id="MCFH01000009">
    <property type="protein sequence ID" value="ORX55489.1"/>
    <property type="molecule type" value="Genomic_DNA"/>
</dbReference>
<dbReference type="Pfam" id="PF00085">
    <property type="entry name" value="Thioredoxin"/>
    <property type="match status" value="1"/>
</dbReference>
<evidence type="ECO:0000313" key="4">
    <source>
        <dbReference type="Proteomes" id="UP000193719"/>
    </source>
</evidence>
<dbReference type="InterPro" id="IPR013766">
    <property type="entry name" value="Thioredoxin_domain"/>
</dbReference>
<dbReference type="PROSITE" id="PS51352">
    <property type="entry name" value="THIOREDOXIN_2"/>
    <property type="match status" value="1"/>
</dbReference>
<reference evidence="3 4" key="1">
    <citation type="submission" date="2016-08" db="EMBL/GenBank/DDBJ databases">
        <title>Genomes of anaerobic fungi encode conserved fungal cellulosomes for biomass hydrolysis.</title>
        <authorList>
            <consortium name="DOE Joint Genome Institute"/>
            <person name="Haitjema C.H."/>
            <person name="Gilmore S.P."/>
            <person name="Henske J.K."/>
            <person name="Solomon K.V."/>
            <person name="De Groot R."/>
            <person name="Kuo A."/>
            <person name="Mondo S.J."/>
            <person name="Salamov A.A."/>
            <person name="Labutti K."/>
            <person name="Zhao Z."/>
            <person name="Chiniquy J."/>
            <person name="Barry K."/>
            <person name="Brewer H.M."/>
            <person name="Purvine S.O."/>
            <person name="Wright A.T."/>
            <person name="Boxma B."/>
            <person name="Van Alen T."/>
            <person name="Hackstein J.H."/>
            <person name="Baker S.E."/>
            <person name="Grigoriev I.V."/>
            <person name="O'Malley M.A."/>
        </authorList>
    </citation>
    <scope>NUCLEOTIDE SEQUENCE [LARGE SCALE GENOMIC DNA]</scope>
    <source>
        <strain evidence="4">finn</strain>
    </source>
</reference>
<evidence type="ECO:0000313" key="3">
    <source>
        <dbReference type="EMBL" id="ORX55489.1"/>
    </source>
</evidence>